<comment type="caution">
    <text evidence="1">The sequence shown here is derived from an EMBL/GenBank/DDBJ whole genome shotgun (WGS) entry which is preliminary data.</text>
</comment>
<gene>
    <name evidence="1" type="ORF">EUX98_g3219</name>
</gene>
<organism evidence="1 2">
    <name type="scientific">Antrodiella citrinella</name>
    <dbReference type="NCBI Taxonomy" id="2447956"/>
    <lineage>
        <taxon>Eukaryota</taxon>
        <taxon>Fungi</taxon>
        <taxon>Dikarya</taxon>
        <taxon>Basidiomycota</taxon>
        <taxon>Agaricomycotina</taxon>
        <taxon>Agaricomycetes</taxon>
        <taxon>Polyporales</taxon>
        <taxon>Steccherinaceae</taxon>
        <taxon>Antrodiella</taxon>
    </lineage>
</organism>
<dbReference type="Proteomes" id="UP000308730">
    <property type="component" value="Unassembled WGS sequence"/>
</dbReference>
<dbReference type="EMBL" id="SGPM01000062">
    <property type="protein sequence ID" value="THH30977.1"/>
    <property type="molecule type" value="Genomic_DNA"/>
</dbReference>
<dbReference type="AlphaFoldDB" id="A0A4S4MZ91"/>
<dbReference type="OrthoDB" id="3270058at2759"/>
<evidence type="ECO:0000313" key="1">
    <source>
        <dbReference type="EMBL" id="THH30977.1"/>
    </source>
</evidence>
<proteinExistence type="predicted"/>
<keyword evidence="2" id="KW-1185">Reference proteome</keyword>
<sequence length="494" mass="54680">MAVITAASSEPQPPTNLTPESLLRAKGSELGQWIDLANKAAQEKAGNKKKVLIKTGKVESLRSRLADYYGFVLAAASGTDNTGVIVAGGGSHSQSAGTQVGGTSSTTSIASTNHEIRIRQWAYLRTLCDRWREAERTPGQELILVKNPLPGHFNSLARHPVPAARVAQLAPRMIQPAELPAQSLTGDPLKAALQDAAVRVSDVRVVATKYKQYSACTRESTWWFCASYHYEPIGSPARPYLAPTQSHDRDLTMVHVPAQPLITPPSPPVPRQQSEQSHSLIPASVGIGAPGRNTPNAHHASSRRTVTLSVLESCQPEAVIRSLQKASGLRDVIRQMKNGEVQAYRARYGPSSQGEGGSVARAHKDWNTLNVTITRRERIYREFLTEFKGDEDRFFKFFTVDLDDESNGSSSSARKRKHKSPDVEQLRPLRLVAEAIPHVNRDIEVEKARSLYRDPNTAEFSHELWEKKWEGCNKWEVWRELGKEVYRKSATTAS</sequence>
<reference evidence="1 2" key="1">
    <citation type="submission" date="2019-02" db="EMBL/GenBank/DDBJ databases">
        <title>Genome sequencing of the rare red list fungi Antrodiella citrinella (Flaviporus citrinellus).</title>
        <authorList>
            <person name="Buettner E."/>
            <person name="Kellner H."/>
        </authorList>
    </citation>
    <scope>NUCLEOTIDE SEQUENCE [LARGE SCALE GENOMIC DNA]</scope>
    <source>
        <strain evidence="1 2">DSM 108506</strain>
    </source>
</reference>
<accession>A0A4S4MZ91</accession>
<protein>
    <submittedName>
        <fullName evidence="1">Uncharacterized protein</fullName>
    </submittedName>
</protein>
<evidence type="ECO:0000313" key="2">
    <source>
        <dbReference type="Proteomes" id="UP000308730"/>
    </source>
</evidence>
<name>A0A4S4MZ91_9APHY</name>